<organism evidence="2 3">
    <name type="scientific">Rhizopogon vinicolor AM-OR11-026</name>
    <dbReference type="NCBI Taxonomy" id="1314800"/>
    <lineage>
        <taxon>Eukaryota</taxon>
        <taxon>Fungi</taxon>
        <taxon>Dikarya</taxon>
        <taxon>Basidiomycota</taxon>
        <taxon>Agaricomycotina</taxon>
        <taxon>Agaricomycetes</taxon>
        <taxon>Agaricomycetidae</taxon>
        <taxon>Boletales</taxon>
        <taxon>Suillineae</taxon>
        <taxon>Rhizopogonaceae</taxon>
        <taxon>Rhizopogon</taxon>
    </lineage>
</organism>
<dbReference type="Proteomes" id="UP000092154">
    <property type="component" value="Unassembled WGS sequence"/>
</dbReference>
<proteinExistence type="predicted"/>
<evidence type="ECO:0000313" key="2">
    <source>
        <dbReference type="EMBL" id="OAX35636.1"/>
    </source>
</evidence>
<name>A0A1B7MSQ9_9AGAM</name>
<gene>
    <name evidence="2" type="ORF">K503DRAFT_858484</name>
</gene>
<dbReference type="Pfam" id="PF06985">
    <property type="entry name" value="HET"/>
    <property type="match status" value="1"/>
</dbReference>
<dbReference type="InParanoid" id="A0A1B7MSQ9"/>
<sequence>MSNVPMEVNSFVGAYADTNDHDLEDLIREVFDEYITNEIPIRLLYITEDRSGIRFKLVDRIFIKEHFASVPDEIHTEFCGESLEDWEDSIREEVKKRLRYAIFSHRWLSKEPTYQDMSEEVQADTPGWKKLQKFCRKTLYDHHCQFAWCDTCCINKSSSAELDESIRSMFRWYRNSHTCIAFLSETADLEALRRSQTGEGGANIDQWFLRGWTLQELLAPAQIKFYGANWQPLISLGISKNDRFNQTVMQIISGITHIPMEDLESFIPGTNRVPEKMLWASKRRTTRIEDIAYCLIGIFDVSLMISYGEGNRAFFRLMEEILKRYDKWDIFLWSGRCSRYNAALPYAPHCYPVGYRETRVRPREHATTEEERNNANCDVGDRLFTLTNHGLKIKVLKLNIELADTGGETNNSRYLTFGCIAKLKMPKVKHIGAKPKASTQWAIGVLDYWINKGGKGFLDGRQKPFTAFLLSYDKDAPDARWKKAMTEEIIKIRPTDHVSGDMASLFL</sequence>
<protein>
    <recommendedName>
        <fullName evidence="1">Heterokaryon incompatibility domain-containing protein</fullName>
    </recommendedName>
</protein>
<evidence type="ECO:0000313" key="3">
    <source>
        <dbReference type="Proteomes" id="UP000092154"/>
    </source>
</evidence>
<dbReference type="AlphaFoldDB" id="A0A1B7MSQ9"/>
<dbReference type="PANTHER" id="PTHR10622:SF10">
    <property type="entry name" value="HET DOMAIN-CONTAINING PROTEIN"/>
    <property type="match status" value="1"/>
</dbReference>
<dbReference type="EMBL" id="KV448481">
    <property type="protein sequence ID" value="OAX35636.1"/>
    <property type="molecule type" value="Genomic_DNA"/>
</dbReference>
<dbReference type="OrthoDB" id="5122891at2759"/>
<dbReference type="PANTHER" id="PTHR10622">
    <property type="entry name" value="HET DOMAIN-CONTAINING PROTEIN"/>
    <property type="match status" value="1"/>
</dbReference>
<keyword evidence="3" id="KW-1185">Reference proteome</keyword>
<dbReference type="STRING" id="1314800.A0A1B7MSQ9"/>
<dbReference type="InterPro" id="IPR010730">
    <property type="entry name" value="HET"/>
</dbReference>
<evidence type="ECO:0000259" key="1">
    <source>
        <dbReference type="Pfam" id="PF06985"/>
    </source>
</evidence>
<reference evidence="2 3" key="1">
    <citation type="submission" date="2016-06" db="EMBL/GenBank/DDBJ databases">
        <title>Comparative genomics of the ectomycorrhizal sister species Rhizopogon vinicolor and Rhizopogon vesiculosus (Basidiomycota: Boletales) reveals a divergence of the mating type B locus.</title>
        <authorList>
            <consortium name="DOE Joint Genome Institute"/>
            <person name="Mujic A.B."/>
            <person name="Kuo A."/>
            <person name="Tritt A."/>
            <person name="Lipzen A."/>
            <person name="Chen C."/>
            <person name="Johnson J."/>
            <person name="Sharma A."/>
            <person name="Barry K."/>
            <person name="Grigoriev I.V."/>
            <person name="Spatafora J.W."/>
        </authorList>
    </citation>
    <scope>NUCLEOTIDE SEQUENCE [LARGE SCALE GENOMIC DNA]</scope>
    <source>
        <strain evidence="2 3">AM-OR11-026</strain>
    </source>
</reference>
<accession>A0A1B7MSQ9</accession>
<feature type="domain" description="Heterokaryon incompatibility" evidence="1">
    <location>
        <begin position="100"/>
        <end position="190"/>
    </location>
</feature>